<keyword evidence="4 5" id="KW-0472">Membrane</keyword>
<dbReference type="PRINTS" id="PR00762">
    <property type="entry name" value="CLCHANNEL"/>
</dbReference>
<evidence type="ECO:0000313" key="6">
    <source>
        <dbReference type="EMBL" id="HIW80855.1"/>
    </source>
</evidence>
<reference evidence="6" key="1">
    <citation type="journal article" date="2021" name="PeerJ">
        <title>Extensive microbial diversity within the chicken gut microbiome revealed by metagenomics and culture.</title>
        <authorList>
            <person name="Gilroy R."/>
            <person name="Ravi A."/>
            <person name="Getino M."/>
            <person name="Pursley I."/>
            <person name="Horton D.L."/>
            <person name="Alikhan N.F."/>
            <person name="Baker D."/>
            <person name="Gharbi K."/>
            <person name="Hall N."/>
            <person name="Watson M."/>
            <person name="Adriaenssens E.M."/>
            <person name="Foster-Nyarko E."/>
            <person name="Jarju S."/>
            <person name="Secka A."/>
            <person name="Antonio M."/>
            <person name="Oren A."/>
            <person name="Chaudhuri R.R."/>
            <person name="La Ragione R."/>
            <person name="Hildebrand F."/>
            <person name="Pallen M.J."/>
        </authorList>
    </citation>
    <scope>NUCLEOTIDE SEQUENCE</scope>
    <source>
        <strain evidence="6">CHK195-6426</strain>
    </source>
</reference>
<dbReference type="PANTHER" id="PTHR43427">
    <property type="entry name" value="CHLORIDE CHANNEL PROTEIN CLC-E"/>
    <property type="match status" value="1"/>
</dbReference>
<feature type="transmembrane region" description="Helical" evidence="5">
    <location>
        <begin position="86"/>
        <end position="106"/>
    </location>
</feature>
<comment type="subcellular location">
    <subcellularLocation>
        <location evidence="1">Membrane</location>
        <topology evidence="1">Multi-pass membrane protein</topology>
    </subcellularLocation>
</comment>
<evidence type="ECO:0000313" key="7">
    <source>
        <dbReference type="Proteomes" id="UP000824265"/>
    </source>
</evidence>
<reference evidence="6" key="2">
    <citation type="submission" date="2021-04" db="EMBL/GenBank/DDBJ databases">
        <authorList>
            <person name="Gilroy R."/>
        </authorList>
    </citation>
    <scope>NUCLEOTIDE SEQUENCE</scope>
    <source>
        <strain evidence="6">CHK195-6426</strain>
    </source>
</reference>
<dbReference type="InterPro" id="IPR050368">
    <property type="entry name" value="ClC-type_chloride_channel"/>
</dbReference>
<feature type="transmembrane region" description="Helical" evidence="5">
    <location>
        <begin position="250"/>
        <end position="270"/>
    </location>
</feature>
<feature type="transmembrane region" description="Helical" evidence="5">
    <location>
        <begin position="139"/>
        <end position="162"/>
    </location>
</feature>
<dbReference type="AlphaFoldDB" id="A0A9D1R4S6"/>
<dbReference type="Gene3D" id="1.10.3080.10">
    <property type="entry name" value="Clc chloride channel"/>
    <property type="match status" value="1"/>
</dbReference>
<evidence type="ECO:0000256" key="2">
    <source>
        <dbReference type="ARBA" id="ARBA00022692"/>
    </source>
</evidence>
<evidence type="ECO:0000256" key="3">
    <source>
        <dbReference type="ARBA" id="ARBA00022989"/>
    </source>
</evidence>
<keyword evidence="2 5" id="KW-0812">Transmembrane</keyword>
<gene>
    <name evidence="6" type="ORF">H9742_04875</name>
</gene>
<organism evidence="6 7">
    <name type="scientific">Candidatus Acetatifactor stercoripullorum</name>
    <dbReference type="NCBI Taxonomy" id="2838414"/>
    <lineage>
        <taxon>Bacteria</taxon>
        <taxon>Bacillati</taxon>
        <taxon>Bacillota</taxon>
        <taxon>Clostridia</taxon>
        <taxon>Lachnospirales</taxon>
        <taxon>Lachnospiraceae</taxon>
        <taxon>Acetatifactor</taxon>
    </lineage>
</organism>
<dbReference type="InterPro" id="IPR001807">
    <property type="entry name" value="ClC"/>
</dbReference>
<evidence type="ECO:0000256" key="5">
    <source>
        <dbReference type="SAM" id="Phobius"/>
    </source>
</evidence>
<dbReference type="SUPFAM" id="SSF81340">
    <property type="entry name" value="Clc chloride channel"/>
    <property type="match status" value="1"/>
</dbReference>
<dbReference type="PANTHER" id="PTHR43427:SF12">
    <property type="entry name" value="CHLORIDE TRANSPORTER"/>
    <property type="match status" value="1"/>
</dbReference>
<proteinExistence type="predicted"/>
<feature type="transmembrane region" description="Helical" evidence="5">
    <location>
        <begin position="174"/>
        <end position="197"/>
    </location>
</feature>
<feature type="transmembrane region" description="Helical" evidence="5">
    <location>
        <begin position="372"/>
        <end position="390"/>
    </location>
</feature>
<feature type="transmembrane region" description="Helical" evidence="5">
    <location>
        <begin position="47"/>
        <end position="66"/>
    </location>
</feature>
<dbReference type="Proteomes" id="UP000824265">
    <property type="component" value="Unassembled WGS sequence"/>
</dbReference>
<protein>
    <submittedName>
        <fullName evidence="6">Chloride channel protein</fullName>
    </submittedName>
</protein>
<accession>A0A9D1R4S6</accession>
<sequence length="413" mass="43446">MGVGSKFLNFIKWVAIAVATGVLVGLTGTAFSYGMQYATDFRTRHPAVILGLPVAGLLIVFLYHLAHRDNDGGTNSVLSAVRSEEQLHFSTAPLIFVSTILTHLFGGSAGREGAALQLGGSLGNCFGKLFRMKGADAHVMIMCGMSACFSALFGTPMAAAIFPMEVVSVGVMYYAALVPCALSALTAAGVARALGAYGESMRIAYVPEFTVVTGSKTLILAMLCAVLSVLFCVALHTAASQGKRYLPNPYLRIGLAGALIVALTALLGTTDYLGAGMDVIDRCLEGQVRPEAFLLKLIFTAITLGAGYKGGEIVPSFFVGAAFGCLMGGFLGLSPSLCAAVGMIAVFCGVTNSPITSLLIALELFGMEGMPYFLTGVAVSYMLSGYQSLYHTQKIIYSKYRAELKKSGREEKN</sequence>
<dbReference type="Pfam" id="PF00654">
    <property type="entry name" value="Voltage_CLC"/>
    <property type="match status" value="1"/>
</dbReference>
<dbReference type="InterPro" id="IPR014743">
    <property type="entry name" value="Cl-channel_core"/>
</dbReference>
<dbReference type="GO" id="GO:0016020">
    <property type="term" value="C:membrane"/>
    <property type="evidence" value="ECO:0007669"/>
    <property type="project" value="UniProtKB-SubCell"/>
</dbReference>
<evidence type="ECO:0000256" key="1">
    <source>
        <dbReference type="ARBA" id="ARBA00004141"/>
    </source>
</evidence>
<name>A0A9D1R4S6_9FIRM</name>
<dbReference type="GO" id="GO:0015108">
    <property type="term" value="F:chloride transmembrane transporter activity"/>
    <property type="evidence" value="ECO:0007669"/>
    <property type="project" value="InterPro"/>
</dbReference>
<feature type="transmembrane region" description="Helical" evidence="5">
    <location>
        <begin position="13"/>
        <end position="35"/>
    </location>
</feature>
<feature type="transmembrane region" description="Helical" evidence="5">
    <location>
        <begin position="340"/>
        <end position="360"/>
    </location>
</feature>
<dbReference type="EMBL" id="DXGH01000027">
    <property type="protein sequence ID" value="HIW80855.1"/>
    <property type="molecule type" value="Genomic_DNA"/>
</dbReference>
<feature type="transmembrane region" description="Helical" evidence="5">
    <location>
        <begin position="314"/>
        <end position="333"/>
    </location>
</feature>
<evidence type="ECO:0000256" key="4">
    <source>
        <dbReference type="ARBA" id="ARBA00023136"/>
    </source>
</evidence>
<comment type="caution">
    <text evidence="6">The sequence shown here is derived from an EMBL/GenBank/DDBJ whole genome shotgun (WGS) entry which is preliminary data.</text>
</comment>
<feature type="transmembrane region" description="Helical" evidence="5">
    <location>
        <begin position="218"/>
        <end position="238"/>
    </location>
</feature>
<keyword evidence="3 5" id="KW-1133">Transmembrane helix</keyword>